<dbReference type="RefSeq" id="WP_378101900.1">
    <property type="nucleotide sequence ID" value="NZ_JBHSEP010000028.1"/>
</dbReference>
<evidence type="ECO:0000313" key="8">
    <source>
        <dbReference type="Proteomes" id="UP001596028"/>
    </source>
</evidence>
<dbReference type="InterPro" id="IPR018062">
    <property type="entry name" value="HTH_AraC-typ_CS"/>
</dbReference>
<evidence type="ECO:0000256" key="2">
    <source>
        <dbReference type="ARBA" id="ARBA00023125"/>
    </source>
</evidence>
<feature type="domain" description="HTH araC/xylS-type" evidence="5">
    <location>
        <begin position="240"/>
        <end position="338"/>
    </location>
</feature>
<dbReference type="Proteomes" id="UP001596028">
    <property type="component" value="Unassembled WGS sequence"/>
</dbReference>
<dbReference type="Pfam" id="PF12833">
    <property type="entry name" value="HTH_18"/>
    <property type="match status" value="1"/>
</dbReference>
<dbReference type="CDD" id="cd17536">
    <property type="entry name" value="REC_YesN-like"/>
    <property type="match status" value="1"/>
</dbReference>
<dbReference type="InterPro" id="IPR018060">
    <property type="entry name" value="HTH_AraC"/>
</dbReference>
<dbReference type="PRINTS" id="PR00032">
    <property type="entry name" value="HTHARAC"/>
</dbReference>
<dbReference type="SMART" id="SM00448">
    <property type="entry name" value="REC"/>
    <property type="match status" value="1"/>
</dbReference>
<keyword evidence="4" id="KW-0597">Phosphoprotein</keyword>
<dbReference type="PROSITE" id="PS50110">
    <property type="entry name" value="RESPONSE_REGULATORY"/>
    <property type="match status" value="1"/>
</dbReference>
<dbReference type="PROSITE" id="PS00041">
    <property type="entry name" value="HTH_ARAC_FAMILY_1"/>
    <property type="match status" value="1"/>
</dbReference>
<dbReference type="InterPro" id="IPR011006">
    <property type="entry name" value="CheY-like_superfamily"/>
</dbReference>
<proteinExistence type="predicted"/>
<gene>
    <name evidence="7" type="ORF">ACFO3S_25500</name>
</gene>
<comment type="caution">
    <text evidence="7">The sequence shown here is derived from an EMBL/GenBank/DDBJ whole genome shotgun (WGS) entry which is preliminary data.</text>
</comment>
<dbReference type="EMBL" id="JBHSEP010000028">
    <property type="protein sequence ID" value="MFC4601618.1"/>
    <property type="molecule type" value="Genomic_DNA"/>
</dbReference>
<protein>
    <submittedName>
        <fullName evidence="7">Response regulator</fullName>
    </submittedName>
</protein>
<feature type="domain" description="Response regulatory" evidence="6">
    <location>
        <begin position="3"/>
        <end position="120"/>
    </location>
</feature>
<reference evidence="8" key="1">
    <citation type="journal article" date="2019" name="Int. J. Syst. Evol. Microbiol.">
        <title>The Global Catalogue of Microorganisms (GCM) 10K type strain sequencing project: providing services to taxonomists for standard genome sequencing and annotation.</title>
        <authorList>
            <consortium name="The Broad Institute Genomics Platform"/>
            <consortium name="The Broad Institute Genome Sequencing Center for Infectious Disease"/>
            <person name="Wu L."/>
            <person name="Ma J."/>
        </authorList>
    </citation>
    <scope>NUCLEOTIDE SEQUENCE [LARGE SCALE GENOMIC DNA]</scope>
    <source>
        <strain evidence="8">CCUG 49571</strain>
    </source>
</reference>
<keyword evidence="8" id="KW-1185">Reference proteome</keyword>
<dbReference type="SUPFAM" id="SSF46689">
    <property type="entry name" value="Homeodomain-like"/>
    <property type="match status" value="2"/>
</dbReference>
<dbReference type="Pfam" id="PF00072">
    <property type="entry name" value="Response_reg"/>
    <property type="match status" value="1"/>
</dbReference>
<dbReference type="InterPro" id="IPR009057">
    <property type="entry name" value="Homeodomain-like_sf"/>
</dbReference>
<sequence>MPTCLLVDDEPLKCKGMERIIGRVAPEWKVIGEVYNGREAIEVVQRDEPDLIFTDIRMPEMDGIELAEALIGNGYSLPIVFVTGYDEFAYVQHALRANAFDYLLKPLQEDDVRNVFTRFYKEKYHAETRLEPTIRTKISQYEFELANTFESPSQTILSCVKEWYSALSKTEAINLNVFVELTVRLANAHLLKRGMLGFEYKPKIHQDNTDRILSQLSDKIAYFVLEAGKQSVTETEKIVALAQDYIMKNMHRELTLAMVAHHVHMNPTYFSEFFRNKTGETFIQYITRLRIETAKQWLTDPFLKIKDLSQRLGYDSYRHFSKIFKLTVGLTPKEYRQKCLPPDS</sequence>
<dbReference type="Gene3D" id="3.40.50.2300">
    <property type="match status" value="1"/>
</dbReference>
<evidence type="ECO:0000256" key="1">
    <source>
        <dbReference type="ARBA" id="ARBA00023015"/>
    </source>
</evidence>
<keyword evidence="1" id="KW-0805">Transcription regulation</keyword>
<dbReference type="PANTHER" id="PTHR43280:SF10">
    <property type="entry name" value="REGULATORY PROTEIN POCR"/>
    <property type="match status" value="1"/>
</dbReference>
<keyword evidence="2" id="KW-0238">DNA-binding</keyword>
<organism evidence="7 8">
    <name type="scientific">Cohnella hongkongensis</name>
    <dbReference type="NCBI Taxonomy" id="178337"/>
    <lineage>
        <taxon>Bacteria</taxon>
        <taxon>Bacillati</taxon>
        <taxon>Bacillota</taxon>
        <taxon>Bacilli</taxon>
        <taxon>Bacillales</taxon>
        <taxon>Paenibacillaceae</taxon>
        <taxon>Cohnella</taxon>
    </lineage>
</organism>
<evidence type="ECO:0000256" key="4">
    <source>
        <dbReference type="PROSITE-ProRule" id="PRU00169"/>
    </source>
</evidence>
<evidence type="ECO:0000313" key="7">
    <source>
        <dbReference type="EMBL" id="MFC4601618.1"/>
    </source>
</evidence>
<accession>A0ABV9FK31</accession>
<evidence type="ECO:0000259" key="6">
    <source>
        <dbReference type="PROSITE" id="PS50110"/>
    </source>
</evidence>
<dbReference type="Gene3D" id="1.10.10.60">
    <property type="entry name" value="Homeodomain-like"/>
    <property type="match status" value="2"/>
</dbReference>
<dbReference type="PANTHER" id="PTHR43280">
    <property type="entry name" value="ARAC-FAMILY TRANSCRIPTIONAL REGULATOR"/>
    <property type="match status" value="1"/>
</dbReference>
<dbReference type="PROSITE" id="PS01124">
    <property type="entry name" value="HTH_ARAC_FAMILY_2"/>
    <property type="match status" value="1"/>
</dbReference>
<keyword evidence="3" id="KW-0804">Transcription</keyword>
<feature type="modified residue" description="4-aspartylphosphate" evidence="4">
    <location>
        <position position="55"/>
    </location>
</feature>
<evidence type="ECO:0000259" key="5">
    <source>
        <dbReference type="PROSITE" id="PS01124"/>
    </source>
</evidence>
<dbReference type="InterPro" id="IPR020449">
    <property type="entry name" value="Tscrpt_reg_AraC-type_HTH"/>
</dbReference>
<evidence type="ECO:0000256" key="3">
    <source>
        <dbReference type="ARBA" id="ARBA00023163"/>
    </source>
</evidence>
<dbReference type="InterPro" id="IPR001789">
    <property type="entry name" value="Sig_transdc_resp-reg_receiver"/>
</dbReference>
<dbReference type="SMART" id="SM00342">
    <property type="entry name" value="HTH_ARAC"/>
    <property type="match status" value="1"/>
</dbReference>
<dbReference type="SUPFAM" id="SSF52172">
    <property type="entry name" value="CheY-like"/>
    <property type="match status" value="1"/>
</dbReference>
<name>A0ABV9FK31_9BACL</name>